<dbReference type="Proteomes" id="UP000272908">
    <property type="component" value="Unassembled WGS sequence"/>
</dbReference>
<dbReference type="RefSeq" id="WP_121093620.1">
    <property type="nucleotide sequence ID" value="NZ_UIHC01000007.1"/>
</dbReference>
<evidence type="ECO:0000313" key="3">
    <source>
        <dbReference type="Proteomes" id="UP000272908"/>
    </source>
</evidence>
<organism evidence="2 3">
    <name type="scientific">Roseinatronobacter ekhonensis</name>
    <dbReference type="NCBI Taxonomy" id="254356"/>
    <lineage>
        <taxon>Bacteria</taxon>
        <taxon>Pseudomonadati</taxon>
        <taxon>Pseudomonadota</taxon>
        <taxon>Alphaproteobacteria</taxon>
        <taxon>Rhodobacterales</taxon>
        <taxon>Paracoccaceae</taxon>
        <taxon>Roseinatronobacter</taxon>
    </lineage>
</organism>
<gene>
    <name evidence="2" type="ORF">ROE7235_01065</name>
</gene>
<protein>
    <submittedName>
        <fullName evidence="2">Uncharacterized protein</fullName>
    </submittedName>
</protein>
<keyword evidence="1" id="KW-0472">Membrane</keyword>
<dbReference type="Pfam" id="PF07330">
    <property type="entry name" value="DUF1467"/>
    <property type="match status" value="1"/>
</dbReference>
<dbReference type="AlphaFoldDB" id="A0A3B0MTT8"/>
<dbReference type="InterPro" id="IPR009935">
    <property type="entry name" value="DUF1467"/>
</dbReference>
<accession>A0A3B0MTT8</accession>
<evidence type="ECO:0000256" key="1">
    <source>
        <dbReference type="SAM" id="Phobius"/>
    </source>
</evidence>
<name>A0A3B0MTT8_9RHOB</name>
<keyword evidence="1" id="KW-1133">Transmembrane helix</keyword>
<feature type="transmembrane region" description="Helical" evidence="1">
    <location>
        <begin position="56"/>
        <end position="76"/>
    </location>
</feature>
<reference evidence="3" key="1">
    <citation type="submission" date="2018-08" db="EMBL/GenBank/DDBJ databases">
        <authorList>
            <person name="Rodrigo-Torres L."/>
            <person name="Arahal R. D."/>
            <person name="Lucena T."/>
        </authorList>
    </citation>
    <scope>NUCLEOTIDE SEQUENCE [LARGE SCALE GENOMIC DNA]</scope>
    <source>
        <strain evidence="3">CECT 7235</strain>
    </source>
</reference>
<keyword evidence="1" id="KW-0812">Transmembrane</keyword>
<sequence>MSIMSAIVLYSMIWFMTLFLVLPLRTRTQGEAGDVVPGTHSSAPEDAQMWKTARIVTIWATGAFVIVAGIILSGVITMDMIEQITRPG</sequence>
<dbReference type="OrthoDB" id="9804637at2"/>
<keyword evidence="3" id="KW-1185">Reference proteome</keyword>
<evidence type="ECO:0000313" key="2">
    <source>
        <dbReference type="EMBL" id="SUZ31326.1"/>
    </source>
</evidence>
<proteinExistence type="predicted"/>
<dbReference type="EMBL" id="UIHC01000007">
    <property type="protein sequence ID" value="SUZ31326.1"/>
    <property type="molecule type" value="Genomic_DNA"/>
</dbReference>